<accession>A0AAD3QWV0</accession>
<proteinExistence type="predicted"/>
<evidence type="ECO:0000313" key="1">
    <source>
        <dbReference type="EMBL" id="GLD46516.1"/>
    </source>
</evidence>
<feature type="non-terminal residue" evidence="1">
    <location>
        <position position="105"/>
    </location>
</feature>
<name>A0AAD3QWV0_LATJO</name>
<evidence type="ECO:0000313" key="2">
    <source>
        <dbReference type="Proteomes" id="UP001279410"/>
    </source>
</evidence>
<protein>
    <submittedName>
        <fullName evidence="1">Beta-1,3-glucosyltransferase-like isoform X1</fullName>
    </submittedName>
</protein>
<sequence>MFSLCGLEEVVLVIQSQRNSYHARQGVQRKVEILQQAADLGQGVPVVVLLHELSEYEGVWSILPVLPHLSATYGRSASWFFFIEEETRVTLAALLQVLHRYQVHE</sequence>
<comment type="caution">
    <text evidence="1">The sequence shown here is derived from an EMBL/GenBank/DDBJ whole genome shotgun (WGS) entry which is preliminary data.</text>
</comment>
<dbReference type="Proteomes" id="UP001279410">
    <property type="component" value="Unassembled WGS sequence"/>
</dbReference>
<dbReference type="AlphaFoldDB" id="A0AAD3QWV0"/>
<gene>
    <name evidence="1" type="ORF">AKAME5_000086800</name>
</gene>
<organism evidence="1 2">
    <name type="scientific">Lates japonicus</name>
    <name type="common">Japanese lates</name>
    <dbReference type="NCBI Taxonomy" id="270547"/>
    <lineage>
        <taxon>Eukaryota</taxon>
        <taxon>Metazoa</taxon>
        <taxon>Chordata</taxon>
        <taxon>Craniata</taxon>
        <taxon>Vertebrata</taxon>
        <taxon>Euteleostomi</taxon>
        <taxon>Actinopterygii</taxon>
        <taxon>Neopterygii</taxon>
        <taxon>Teleostei</taxon>
        <taxon>Neoteleostei</taxon>
        <taxon>Acanthomorphata</taxon>
        <taxon>Carangaria</taxon>
        <taxon>Carangaria incertae sedis</taxon>
        <taxon>Centropomidae</taxon>
        <taxon>Lates</taxon>
    </lineage>
</organism>
<reference evidence="1" key="1">
    <citation type="submission" date="2022-08" db="EMBL/GenBank/DDBJ databases">
        <title>Genome sequencing of akame (Lates japonicus).</title>
        <authorList>
            <person name="Hashiguchi Y."/>
            <person name="Takahashi H."/>
        </authorList>
    </citation>
    <scope>NUCLEOTIDE SEQUENCE</scope>
    <source>
        <strain evidence="1">Kochi</strain>
    </source>
</reference>
<dbReference type="EMBL" id="BRZM01000002">
    <property type="protein sequence ID" value="GLD46516.1"/>
    <property type="molecule type" value="Genomic_DNA"/>
</dbReference>
<keyword evidence="2" id="KW-1185">Reference proteome</keyword>